<reference evidence="5 7" key="1">
    <citation type="submission" date="2018-08" db="EMBL/GenBank/DDBJ databases">
        <title>Genomic investigation of the strawberry pathogen Phytophthora fragariae indicates pathogenicity is determined by transcriptional variation in three key races.</title>
        <authorList>
            <person name="Adams T.M."/>
            <person name="Armitage A.D."/>
            <person name="Sobczyk M.K."/>
            <person name="Bates H.J."/>
            <person name="Dunwell J.M."/>
            <person name="Nellist C.F."/>
            <person name="Harrison R.J."/>
        </authorList>
    </citation>
    <scope>NUCLEOTIDE SEQUENCE [LARGE SCALE GENOMIC DNA]</scope>
    <source>
        <strain evidence="3 6">SCRP249</strain>
        <strain evidence="4 8">SCRP324</strain>
        <strain evidence="5 7">SCRP333</strain>
    </source>
</reference>
<proteinExistence type="predicted"/>
<dbReference type="AlphaFoldDB" id="A0A6A4F082"/>
<evidence type="ECO:0000313" key="3">
    <source>
        <dbReference type="EMBL" id="KAE9002255.1"/>
    </source>
</evidence>
<feature type="chain" id="PRO_5036381324" description="Secreted protein" evidence="2">
    <location>
        <begin position="20"/>
        <end position="83"/>
    </location>
</feature>
<evidence type="ECO:0000256" key="2">
    <source>
        <dbReference type="SAM" id="SignalP"/>
    </source>
</evidence>
<evidence type="ECO:0000256" key="1">
    <source>
        <dbReference type="SAM" id="MobiDB-lite"/>
    </source>
</evidence>
<keyword evidence="2" id="KW-0732">Signal</keyword>
<comment type="caution">
    <text evidence="5">The sequence shown here is derived from an EMBL/GenBank/DDBJ whole genome shotgun (WGS) entry which is preliminary data.</text>
</comment>
<dbReference type="EMBL" id="QXFU01001040">
    <property type="protein sequence ID" value="KAE9012550.1"/>
    <property type="molecule type" value="Genomic_DNA"/>
</dbReference>
<name>A0A6A4F082_9STRA</name>
<evidence type="ECO:0000313" key="4">
    <source>
        <dbReference type="EMBL" id="KAE9012550.1"/>
    </source>
</evidence>
<dbReference type="Proteomes" id="UP000435112">
    <property type="component" value="Unassembled WGS sequence"/>
</dbReference>
<evidence type="ECO:0000313" key="5">
    <source>
        <dbReference type="EMBL" id="KAE9330868.1"/>
    </source>
</evidence>
<evidence type="ECO:0000313" key="6">
    <source>
        <dbReference type="Proteomes" id="UP000429607"/>
    </source>
</evidence>
<evidence type="ECO:0008006" key="9">
    <source>
        <dbReference type="Google" id="ProtNLM"/>
    </source>
</evidence>
<feature type="region of interest" description="Disordered" evidence="1">
    <location>
        <begin position="53"/>
        <end position="83"/>
    </location>
</feature>
<accession>A0A6A4F082</accession>
<dbReference type="Proteomes" id="UP000434957">
    <property type="component" value="Unassembled WGS sequence"/>
</dbReference>
<gene>
    <name evidence="3" type="ORF">PR001_g18308</name>
    <name evidence="4" type="ORF">PR002_g14778</name>
    <name evidence="5" type="ORF">PR003_g15227</name>
</gene>
<sequence>MTALVMWTTFCGPLCAALAILPSCHWHCAIACGRETRVFSFASHAKWRPPIAAGHWRGGSWSPLSSRVTSDPRALGSKPQEVE</sequence>
<feature type="signal peptide" evidence="2">
    <location>
        <begin position="1"/>
        <end position="19"/>
    </location>
</feature>
<dbReference type="EMBL" id="QXFV01001599">
    <property type="protein sequence ID" value="KAE9002255.1"/>
    <property type="molecule type" value="Genomic_DNA"/>
</dbReference>
<evidence type="ECO:0000313" key="8">
    <source>
        <dbReference type="Proteomes" id="UP000435112"/>
    </source>
</evidence>
<dbReference type="Proteomes" id="UP000429607">
    <property type="component" value="Unassembled WGS sequence"/>
</dbReference>
<dbReference type="EMBL" id="QXFT01001043">
    <property type="protein sequence ID" value="KAE9330868.1"/>
    <property type="molecule type" value="Genomic_DNA"/>
</dbReference>
<organism evidence="5 7">
    <name type="scientific">Phytophthora rubi</name>
    <dbReference type="NCBI Taxonomy" id="129364"/>
    <lineage>
        <taxon>Eukaryota</taxon>
        <taxon>Sar</taxon>
        <taxon>Stramenopiles</taxon>
        <taxon>Oomycota</taxon>
        <taxon>Peronosporomycetes</taxon>
        <taxon>Peronosporales</taxon>
        <taxon>Peronosporaceae</taxon>
        <taxon>Phytophthora</taxon>
    </lineage>
</organism>
<keyword evidence="7" id="KW-1185">Reference proteome</keyword>
<protein>
    <recommendedName>
        <fullName evidence="9">Secreted protein</fullName>
    </recommendedName>
</protein>
<evidence type="ECO:0000313" key="7">
    <source>
        <dbReference type="Proteomes" id="UP000434957"/>
    </source>
</evidence>